<proteinExistence type="predicted"/>
<dbReference type="AlphaFoldDB" id="A0A0E9V4C8"/>
<accession>A0A0E9V4C8</accession>
<name>A0A0E9V4C8_ANGAN</name>
<sequence>MLLSGAQNHTPVLAFWGAN</sequence>
<organism evidence="1">
    <name type="scientific">Anguilla anguilla</name>
    <name type="common">European freshwater eel</name>
    <name type="synonym">Muraena anguilla</name>
    <dbReference type="NCBI Taxonomy" id="7936"/>
    <lineage>
        <taxon>Eukaryota</taxon>
        <taxon>Metazoa</taxon>
        <taxon>Chordata</taxon>
        <taxon>Craniata</taxon>
        <taxon>Vertebrata</taxon>
        <taxon>Euteleostomi</taxon>
        <taxon>Actinopterygii</taxon>
        <taxon>Neopterygii</taxon>
        <taxon>Teleostei</taxon>
        <taxon>Anguilliformes</taxon>
        <taxon>Anguillidae</taxon>
        <taxon>Anguilla</taxon>
    </lineage>
</organism>
<protein>
    <submittedName>
        <fullName evidence="1">Uncharacterized protein</fullName>
    </submittedName>
</protein>
<dbReference type="EMBL" id="GBXM01035736">
    <property type="protein sequence ID" value="JAH72841.1"/>
    <property type="molecule type" value="Transcribed_RNA"/>
</dbReference>
<reference evidence="1" key="2">
    <citation type="journal article" date="2015" name="Fish Shellfish Immunol.">
        <title>Early steps in the European eel (Anguilla anguilla)-Vibrio vulnificus interaction in the gills: Role of the RtxA13 toxin.</title>
        <authorList>
            <person name="Callol A."/>
            <person name="Pajuelo D."/>
            <person name="Ebbesson L."/>
            <person name="Teles M."/>
            <person name="MacKenzie S."/>
            <person name="Amaro C."/>
        </authorList>
    </citation>
    <scope>NUCLEOTIDE SEQUENCE</scope>
</reference>
<reference evidence="1" key="1">
    <citation type="submission" date="2014-11" db="EMBL/GenBank/DDBJ databases">
        <authorList>
            <person name="Amaro Gonzalez C."/>
        </authorList>
    </citation>
    <scope>NUCLEOTIDE SEQUENCE</scope>
</reference>
<evidence type="ECO:0000313" key="1">
    <source>
        <dbReference type="EMBL" id="JAH72841.1"/>
    </source>
</evidence>